<reference evidence="1" key="1">
    <citation type="submission" date="2022-08" db="EMBL/GenBank/DDBJ databases">
        <authorList>
            <person name="Gutierrez-Valencia J."/>
        </authorList>
    </citation>
    <scope>NUCLEOTIDE SEQUENCE</scope>
</reference>
<dbReference type="AlphaFoldDB" id="A0AAV0I6J6"/>
<proteinExistence type="predicted"/>
<dbReference type="Proteomes" id="UP001154282">
    <property type="component" value="Unassembled WGS sequence"/>
</dbReference>
<evidence type="ECO:0000313" key="1">
    <source>
        <dbReference type="EMBL" id="CAI0392617.1"/>
    </source>
</evidence>
<gene>
    <name evidence="1" type="ORF">LITE_LOCUS7612</name>
</gene>
<protein>
    <submittedName>
        <fullName evidence="1">Uncharacterized protein</fullName>
    </submittedName>
</protein>
<accession>A0AAV0I6J6</accession>
<keyword evidence="2" id="KW-1185">Reference proteome</keyword>
<organism evidence="1 2">
    <name type="scientific">Linum tenue</name>
    <dbReference type="NCBI Taxonomy" id="586396"/>
    <lineage>
        <taxon>Eukaryota</taxon>
        <taxon>Viridiplantae</taxon>
        <taxon>Streptophyta</taxon>
        <taxon>Embryophyta</taxon>
        <taxon>Tracheophyta</taxon>
        <taxon>Spermatophyta</taxon>
        <taxon>Magnoliopsida</taxon>
        <taxon>eudicotyledons</taxon>
        <taxon>Gunneridae</taxon>
        <taxon>Pentapetalae</taxon>
        <taxon>rosids</taxon>
        <taxon>fabids</taxon>
        <taxon>Malpighiales</taxon>
        <taxon>Linaceae</taxon>
        <taxon>Linum</taxon>
    </lineage>
</organism>
<dbReference type="EMBL" id="CAMGYJ010000003">
    <property type="protein sequence ID" value="CAI0392617.1"/>
    <property type="molecule type" value="Genomic_DNA"/>
</dbReference>
<sequence>MVKGTASQSSLFDYLIYGNLILHRFHPGSCFFFYSCRILKDGATPTYASKGRIVNSQIKAKVTPTSSSQLGQFLGIPEPTRSDLSKLISRFTKLNNRHPERKRYCVLKEHSLKGFFFSLMAPLIRCQLQRKK</sequence>
<evidence type="ECO:0000313" key="2">
    <source>
        <dbReference type="Proteomes" id="UP001154282"/>
    </source>
</evidence>
<comment type="caution">
    <text evidence="1">The sequence shown here is derived from an EMBL/GenBank/DDBJ whole genome shotgun (WGS) entry which is preliminary data.</text>
</comment>
<name>A0AAV0I6J6_9ROSI</name>